<proteinExistence type="predicted"/>
<keyword evidence="3" id="KW-1185">Reference proteome</keyword>
<evidence type="ECO:0000313" key="3">
    <source>
        <dbReference type="Proteomes" id="UP000266723"/>
    </source>
</evidence>
<evidence type="ECO:0000313" key="2">
    <source>
        <dbReference type="EMBL" id="KAF3593469.1"/>
    </source>
</evidence>
<sequence length="95" mass="10243">MTHPLKHPEPPTKLAPGLFFGNHQSSRLCRLQDTVRSPELLHLRQEISGYSPSSMTKSSNKGQTVGEKYSGIGFFQTPGRTPASGSPLGDAPGPR</sequence>
<gene>
    <name evidence="2" type="ORF">DY000_02021391</name>
</gene>
<name>A0ABQ7EB33_BRACR</name>
<feature type="compositionally biased region" description="Polar residues" evidence="1">
    <location>
        <begin position="50"/>
        <end position="63"/>
    </location>
</feature>
<accession>A0ABQ7EB33</accession>
<evidence type="ECO:0000256" key="1">
    <source>
        <dbReference type="SAM" id="MobiDB-lite"/>
    </source>
</evidence>
<reference evidence="2 3" key="1">
    <citation type="journal article" date="2020" name="BMC Genomics">
        <title>Intraspecific diversification of the crop wild relative Brassica cretica Lam. using demographic model selection.</title>
        <authorList>
            <person name="Kioukis A."/>
            <person name="Michalopoulou V.A."/>
            <person name="Briers L."/>
            <person name="Pirintsos S."/>
            <person name="Studholme D.J."/>
            <person name="Pavlidis P."/>
            <person name="Sarris P.F."/>
        </authorList>
    </citation>
    <scope>NUCLEOTIDE SEQUENCE [LARGE SCALE GENOMIC DNA]</scope>
    <source>
        <strain evidence="3">cv. PFS-1207/04</strain>
    </source>
</reference>
<organism evidence="2 3">
    <name type="scientific">Brassica cretica</name>
    <name type="common">Mustard</name>
    <dbReference type="NCBI Taxonomy" id="69181"/>
    <lineage>
        <taxon>Eukaryota</taxon>
        <taxon>Viridiplantae</taxon>
        <taxon>Streptophyta</taxon>
        <taxon>Embryophyta</taxon>
        <taxon>Tracheophyta</taxon>
        <taxon>Spermatophyta</taxon>
        <taxon>Magnoliopsida</taxon>
        <taxon>eudicotyledons</taxon>
        <taxon>Gunneridae</taxon>
        <taxon>Pentapetalae</taxon>
        <taxon>rosids</taxon>
        <taxon>malvids</taxon>
        <taxon>Brassicales</taxon>
        <taxon>Brassicaceae</taxon>
        <taxon>Brassiceae</taxon>
        <taxon>Brassica</taxon>
    </lineage>
</organism>
<dbReference type="EMBL" id="QGKV02000299">
    <property type="protein sequence ID" value="KAF3593469.1"/>
    <property type="molecule type" value="Genomic_DNA"/>
</dbReference>
<feature type="region of interest" description="Disordered" evidence="1">
    <location>
        <begin position="50"/>
        <end position="95"/>
    </location>
</feature>
<protein>
    <submittedName>
        <fullName evidence="2">Uncharacterized protein</fullName>
    </submittedName>
</protein>
<dbReference type="Proteomes" id="UP000266723">
    <property type="component" value="Unassembled WGS sequence"/>
</dbReference>
<comment type="caution">
    <text evidence="2">The sequence shown here is derived from an EMBL/GenBank/DDBJ whole genome shotgun (WGS) entry which is preliminary data.</text>
</comment>